<evidence type="ECO:0000313" key="4">
    <source>
        <dbReference type="Proteomes" id="UP000317835"/>
    </source>
</evidence>
<keyword evidence="3" id="KW-0560">Oxidoreductase</keyword>
<evidence type="ECO:0000259" key="2">
    <source>
        <dbReference type="Pfam" id="PF19051"/>
    </source>
</evidence>
<gene>
    <name evidence="3" type="primary">iolG_17</name>
    <name evidence="3" type="ORF">ElP_64810</name>
</gene>
<dbReference type="Pfam" id="PF19051">
    <property type="entry name" value="GFO_IDH_MocA_C2"/>
    <property type="match status" value="1"/>
</dbReference>
<dbReference type="EC" id="1.1.1.18" evidence="3"/>
<dbReference type="InterPro" id="IPR050463">
    <property type="entry name" value="Gfo/Idh/MocA_oxidrdct_glycsds"/>
</dbReference>
<keyword evidence="4" id="KW-1185">Reference proteome</keyword>
<protein>
    <submittedName>
        <fullName evidence="3">Inositol 2-dehydrogenase</fullName>
        <ecNumber evidence="3">1.1.1.18</ecNumber>
    </submittedName>
</protein>
<dbReference type="PANTHER" id="PTHR43818:SF10">
    <property type="entry name" value="NADH-DEPENDENT DEHYDROGENASE-RELATED"/>
    <property type="match status" value="1"/>
</dbReference>
<dbReference type="PROSITE" id="PS51318">
    <property type="entry name" value="TAT"/>
    <property type="match status" value="1"/>
</dbReference>
<sequence length="461" mass="50812">MPHRLHRRQFLRSSAAFGAGFLILGRDPNRAFGQSPNDRVAIACIGVGGKGSSDTDHAAACGQVVALCDIDDRRLKQKAEQYPDAKTFHDYRELLDALGDTLDAVVVSTPDHTHAAASIDAMKRGKHVYCQKPLAHSPFEARAMLEAARAHGVQTQMGNQGTASDGFRTGVELIRSGALGPVREVHVWTNRPFKYWKQAPDLVARPEETPPVPEHVHWDLFVGPAPMRPYHPVYHPHDWRGWWDFGTGSLGDMACHTANLPFMGLMLGYPTRVSAVSGAINPETYPAWATITYEFPARGELPPVKLTWYEGAKDGERNLPDPALFRGRTAVDSGSLLVGEALTLYSPSDYGMEQELWPTRADDANDTAIALEIPRTLERLGGEDDRDLNNKREWVRAIVDGGPSPLSNFDYAAVLTESMLLGNVAVRLGEAIDYDAEAMTVPGRPEADRLIRPTYREGWSL</sequence>
<dbReference type="EMBL" id="CP036426">
    <property type="protein sequence ID" value="QDV38526.1"/>
    <property type="molecule type" value="Genomic_DNA"/>
</dbReference>
<dbReference type="InterPro" id="IPR000683">
    <property type="entry name" value="Gfo/Idh/MocA-like_OxRdtase_N"/>
</dbReference>
<dbReference type="GO" id="GO:0000166">
    <property type="term" value="F:nucleotide binding"/>
    <property type="evidence" value="ECO:0007669"/>
    <property type="project" value="InterPro"/>
</dbReference>
<dbReference type="OrthoDB" id="255433at2"/>
<feature type="domain" description="Gfo/Idh/MocA-like oxidoreductase bacterial type C-terminal" evidence="2">
    <location>
        <begin position="173"/>
        <end position="294"/>
    </location>
</feature>
<reference evidence="3 4" key="1">
    <citation type="submission" date="2019-02" db="EMBL/GenBank/DDBJ databases">
        <title>Deep-cultivation of Planctomycetes and their phenomic and genomic characterization uncovers novel biology.</title>
        <authorList>
            <person name="Wiegand S."/>
            <person name="Jogler M."/>
            <person name="Boedeker C."/>
            <person name="Pinto D."/>
            <person name="Vollmers J."/>
            <person name="Rivas-Marin E."/>
            <person name="Kohn T."/>
            <person name="Peeters S.H."/>
            <person name="Heuer A."/>
            <person name="Rast P."/>
            <person name="Oberbeckmann S."/>
            <person name="Bunk B."/>
            <person name="Jeske O."/>
            <person name="Meyerdierks A."/>
            <person name="Storesund J.E."/>
            <person name="Kallscheuer N."/>
            <person name="Luecker S."/>
            <person name="Lage O.M."/>
            <person name="Pohl T."/>
            <person name="Merkel B.J."/>
            <person name="Hornburger P."/>
            <person name="Mueller R.-W."/>
            <person name="Bruemmer F."/>
            <person name="Labrenz M."/>
            <person name="Spormann A.M."/>
            <person name="Op den Camp H."/>
            <person name="Overmann J."/>
            <person name="Amann R."/>
            <person name="Jetten M.S.M."/>
            <person name="Mascher T."/>
            <person name="Medema M.H."/>
            <person name="Devos D.P."/>
            <person name="Kaster A.-K."/>
            <person name="Ovreas L."/>
            <person name="Rohde M."/>
            <person name="Galperin M.Y."/>
            <person name="Jogler C."/>
        </authorList>
    </citation>
    <scope>NUCLEOTIDE SEQUENCE [LARGE SCALE GENOMIC DNA]</scope>
    <source>
        <strain evidence="3 4">ElP</strain>
    </source>
</reference>
<dbReference type="AlphaFoldDB" id="A0A518HCY1"/>
<evidence type="ECO:0000313" key="3">
    <source>
        <dbReference type="EMBL" id="QDV38526.1"/>
    </source>
</evidence>
<dbReference type="InterPro" id="IPR006311">
    <property type="entry name" value="TAT_signal"/>
</dbReference>
<feature type="domain" description="Gfo/Idh/MocA-like oxidoreductase N-terminal" evidence="1">
    <location>
        <begin position="42"/>
        <end position="158"/>
    </location>
</feature>
<dbReference type="InterPro" id="IPR043906">
    <property type="entry name" value="Gfo/Idh/MocA_OxRdtase_bact_C"/>
</dbReference>
<dbReference type="RefSeq" id="WP_145277090.1">
    <property type="nucleotide sequence ID" value="NZ_CP036426.1"/>
</dbReference>
<dbReference type="GO" id="GO:0050112">
    <property type="term" value="F:inositol 2-dehydrogenase (NAD+) activity"/>
    <property type="evidence" value="ECO:0007669"/>
    <property type="project" value="UniProtKB-EC"/>
</dbReference>
<dbReference type="Proteomes" id="UP000317835">
    <property type="component" value="Chromosome"/>
</dbReference>
<dbReference type="InterPro" id="IPR036291">
    <property type="entry name" value="NAD(P)-bd_dom_sf"/>
</dbReference>
<dbReference type="PANTHER" id="PTHR43818">
    <property type="entry name" value="BCDNA.GH03377"/>
    <property type="match status" value="1"/>
</dbReference>
<dbReference type="Gene3D" id="3.40.50.720">
    <property type="entry name" value="NAD(P)-binding Rossmann-like Domain"/>
    <property type="match status" value="1"/>
</dbReference>
<dbReference type="Gene3D" id="3.30.360.10">
    <property type="entry name" value="Dihydrodipicolinate Reductase, domain 2"/>
    <property type="match status" value="1"/>
</dbReference>
<evidence type="ECO:0000259" key="1">
    <source>
        <dbReference type="Pfam" id="PF01408"/>
    </source>
</evidence>
<accession>A0A518HCY1</accession>
<dbReference type="SUPFAM" id="SSF51735">
    <property type="entry name" value="NAD(P)-binding Rossmann-fold domains"/>
    <property type="match status" value="1"/>
</dbReference>
<dbReference type="KEGG" id="tpla:ElP_64810"/>
<dbReference type="Pfam" id="PF01408">
    <property type="entry name" value="GFO_IDH_MocA"/>
    <property type="match status" value="1"/>
</dbReference>
<dbReference type="SUPFAM" id="SSF55347">
    <property type="entry name" value="Glyceraldehyde-3-phosphate dehydrogenase-like, C-terminal domain"/>
    <property type="match status" value="1"/>
</dbReference>
<name>A0A518HCY1_9BACT</name>
<proteinExistence type="predicted"/>
<organism evidence="3 4">
    <name type="scientific">Tautonia plasticadhaerens</name>
    <dbReference type="NCBI Taxonomy" id="2527974"/>
    <lineage>
        <taxon>Bacteria</taxon>
        <taxon>Pseudomonadati</taxon>
        <taxon>Planctomycetota</taxon>
        <taxon>Planctomycetia</taxon>
        <taxon>Isosphaerales</taxon>
        <taxon>Isosphaeraceae</taxon>
        <taxon>Tautonia</taxon>
    </lineage>
</organism>